<keyword evidence="8" id="KW-1185">Reference proteome</keyword>
<dbReference type="InterPro" id="IPR008166">
    <property type="entry name" value="Glyco_transf_92"/>
</dbReference>
<dbReference type="PANTHER" id="PTHR47024:SF1">
    <property type="entry name" value="GLYCOSYLTRANSFERASE FAMILY 92 PROTEIN"/>
    <property type="match status" value="1"/>
</dbReference>
<reference evidence="7 8" key="2">
    <citation type="submission" date="2018-11" db="EMBL/GenBank/DDBJ databases">
        <authorList>
            <consortium name="Pathogen Informatics"/>
        </authorList>
    </citation>
    <scope>NUCLEOTIDE SEQUENCE [LARGE SCALE GENOMIC DNA]</scope>
</reference>
<name>A0A0N5CX60_THECL</name>
<evidence type="ECO:0000256" key="5">
    <source>
        <dbReference type="ARBA" id="ARBA00023136"/>
    </source>
</evidence>
<dbReference type="EMBL" id="UYYF01004313">
    <property type="protein sequence ID" value="VDN02147.1"/>
    <property type="molecule type" value="Genomic_DNA"/>
</dbReference>
<dbReference type="Proteomes" id="UP000276776">
    <property type="component" value="Unassembled WGS sequence"/>
</dbReference>
<evidence type="ECO:0000256" key="6">
    <source>
        <dbReference type="RuleBase" id="RU366017"/>
    </source>
</evidence>
<dbReference type="OMA" id="CTQPLYW"/>
<evidence type="ECO:0000256" key="4">
    <source>
        <dbReference type="ARBA" id="ARBA00022679"/>
    </source>
</evidence>
<evidence type="ECO:0000313" key="8">
    <source>
        <dbReference type="Proteomes" id="UP000276776"/>
    </source>
</evidence>
<keyword evidence="4 6" id="KW-0808">Transferase</keyword>
<gene>
    <name evidence="7" type="ORF">TCLT_LOCUS4956</name>
</gene>
<dbReference type="GO" id="GO:0016020">
    <property type="term" value="C:membrane"/>
    <property type="evidence" value="ECO:0007669"/>
    <property type="project" value="UniProtKB-SubCell"/>
</dbReference>
<organism evidence="9">
    <name type="scientific">Thelazia callipaeda</name>
    <name type="common">Oriental eyeworm</name>
    <name type="synonym">Parasitic nematode</name>
    <dbReference type="NCBI Taxonomy" id="103827"/>
    <lineage>
        <taxon>Eukaryota</taxon>
        <taxon>Metazoa</taxon>
        <taxon>Ecdysozoa</taxon>
        <taxon>Nematoda</taxon>
        <taxon>Chromadorea</taxon>
        <taxon>Rhabditida</taxon>
        <taxon>Spirurina</taxon>
        <taxon>Spiruromorpha</taxon>
        <taxon>Thelazioidea</taxon>
        <taxon>Thelaziidae</taxon>
        <taxon>Thelazia</taxon>
    </lineage>
</organism>
<evidence type="ECO:0000256" key="1">
    <source>
        <dbReference type="ARBA" id="ARBA00004167"/>
    </source>
</evidence>
<evidence type="ECO:0000256" key="3">
    <source>
        <dbReference type="ARBA" id="ARBA00022676"/>
    </source>
</evidence>
<evidence type="ECO:0000313" key="9">
    <source>
        <dbReference type="WBParaSite" id="TCLT_0000496701-mRNA-1"/>
    </source>
</evidence>
<comment type="subcellular location">
    <subcellularLocation>
        <location evidence="1">Membrane</location>
        <topology evidence="1">Single-pass membrane protein</topology>
    </subcellularLocation>
</comment>
<accession>A0A0N5CX60</accession>
<reference evidence="9" key="1">
    <citation type="submission" date="2017-02" db="UniProtKB">
        <authorList>
            <consortium name="WormBaseParasite"/>
        </authorList>
    </citation>
    <scope>IDENTIFICATION</scope>
</reference>
<dbReference type="AlphaFoldDB" id="A0A0N5CX60"/>
<dbReference type="OrthoDB" id="5777994at2759"/>
<evidence type="ECO:0000313" key="7">
    <source>
        <dbReference type="EMBL" id="VDN02147.1"/>
    </source>
</evidence>
<protein>
    <recommendedName>
        <fullName evidence="6">Glycosyltransferase family 92 protein</fullName>
        <ecNumber evidence="6">2.4.1.-</ecNumber>
    </recommendedName>
</protein>
<comment type="similarity">
    <text evidence="2 6">Belongs to the glycosyltransferase 92 family.</text>
</comment>
<dbReference type="PANTHER" id="PTHR47024">
    <property type="entry name" value="BIOFILM ABSENT ON HEAD (AFTER YERSINIA EXPOSURE)-RELATED"/>
    <property type="match status" value="1"/>
</dbReference>
<dbReference type="GO" id="GO:0016757">
    <property type="term" value="F:glycosyltransferase activity"/>
    <property type="evidence" value="ECO:0007669"/>
    <property type="project" value="UniProtKB-UniRule"/>
</dbReference>
<dbReference type="WBParaSite" id="TCLT_0000496701-mRNA-1">
    <property type="protein sequence ID" value="TCLT_0000496701-mRNA-1"/>
    <property type="gene ID" value="TCLT_0000496701"/>
</dbReference>
<dbReference type="EC" id="2.4.1.-" evidence="6"/>
<keyword evidence="3 6" id="KW-0328">Glycosyltransferase</keyword>
<sequence length="376" mass="44049">MYLKILLLKKCETNVSDLRLEVSTSLSPPEFRIMFRLLTILIIGKAFFTVQTVKLDHKHVLCPEITHIESDHCPWEWAIGCAWSSFIATAKLDFIPSHTLLRIDDRSIGLNLEPTHYIEKIHFAVCIQPLYWYIDWLQLFEFIEIWTSQGVTHFFFYIYSVSQVVMDLLQYYSDIRVDRRHFRLAHSLANNDCLLRTQGADFVAFVDLDEYILTSSKIPLIEYIKKKSAMCPKCGSFAILHRRMYYSSPRPQNNFELRDVNFNWLNGIKFGQAEVDGPHKQIVRPKTVSVISTHAVRENQPGYVDLNQSEIFLLHASYRWSKRMFPQTYAKLNLFGEIVPILKEKFYEVAKYIYKSNHSTTIDTVLQVKVATCIRR</sequence>
<keyword evidence="5" id="KW-0472">Membrane</keyword>
<evidence type="ECO:0000256" key="2">
    <source>
        <dbReference type="ARBA" id="ARBA00007647"/>
    </source>
</evidence>
<dbReference type="Pfam" id="PF01697">
    <property type="entry name" value="Glyco_transf_92"/>
    <property type="match status" value="1"/>
</dbReference>
<proteinExistence type="inferred from homology"/>